<keyword evidence="2" id="KW-1185">Reference proteome</keyword>
<dbReference type="SUPFAM" id="SSF50978">
    <property type="entry name" value="WD40 repeat-like"/>
    <property type="match status" value="1"/>
</dbReference>
<dbReference type="InterPro" id="IPR001680">
    <property type="entry name" value="WD40_rpt"/>
</dbReference>
<dbReference type="PANTHER" id="PTHR14494">
    <property type="entry name" value="ALADIN/ADRACALIN/AAAS"/>
    <property type="match status" value="1"/>
</dbReference>
<dbReference type="InterPro" id="IPR036322">
    <property type="entry name" value="WD40_repeat_dom_sf"/>
</dbReference>
<dbReference type="PANTHER" id="PTHR14494:SF0">
    <property type="entry name" value="ALADIN"/>
    <property type="match status" value="1"/>
</dbReference>
<dbReference type="AlphaFoldDB" id="A0A9P6LZ72"/>
<dbReference type="GO" id="GO:0005643">
    <property type="term" value="C:nuclear pore"/>
    <property type="evidence" value="ECO:0007669"/>
    <property type="project" value="TreeGrafter"/>
</dbReference>
<organism evidence="1 2">
    <name type="scientific">Mortierella alpina</name>
    <name type="common">Oleaginous fungus</name>
    <name type="synonym">Mortierella renispora</name>
    <dbReference type="NCBI Taxonomy" id="64518"/>
    <lineage>
        <taxon>Eukaryota</taxon>
        <taxon>Fungi</taxon>
        <taxon>Fungi incertae sedis</taxon>
        <taxon>Mucoromycota</taxon>
        <taxon>Mortierellomycotina</taxon>
        <taxon>Mortierellomycetes</taxon>
        <taxon>Mortierellales</taxon>
        <taxon>Mortierellaceae</taxon>
        <taxon>Mortierella</taxon>
    </lineage>
</organism>
<evidence type="ECO:0008006" key="3">
    <source>
        <dbReference type="Google" id="ProtNLM"/>
    </source>
</evidence>
<reference evidence="1" key="1">
    <citation type="journal article" date="2020" name="Fungal Divers.">
        <title>Resolving the Mortierellaceae phylogeny through synthesis of multi-gene phylogenetics and phylogenomics.</title>
        <authorList>
            <person name="Vandepol N."/>
            <person name="Liber J."/>
            <person name="Desiro A."/>
            <person name="Na H."/>
            <person name="Kennedy M."/>
            <person name="Barry K."/>
            <person name="Grigoriev I.V."/>
            <person name="Miller A.N."/>
            <person name="O'Donnell K."/>
            <person name="Stajich J.E."/>
            <person name="Bonito G."/>
        </authorList>
    </citation>
    <scope>NUCLEOTIDE SEQUENCE</scope>
    <source>
        <strain evidence="1">CK1249</strain>
    </source>
</reference>
<evidence type="ECO:0000313" key="2">
    <source>
        <dbReference type="Proteomes" id="UP000738359"/>
    </source>
</evidence>
<protein>
    <recommendedName>
        <fullName evidence="3">WD40 repeat-like protein</fullName>
    </recommendedName>
</protein>
<dbReference type="InterPro" id="IPR015943">
    <property type="entry name" value="WD40/YVTN_repeat-like_dom_sf"/>
</dbReference>
<gene>
    <name evidence="1" type="ORF">BGZ70_000201</name>
</gene>
<name>A0A9P6LZ72_MORAP</name>
<dbReference type="InterPro" id="IPR011047">
    <property type="entry name" value="Quinoprotein_ADH-like_sf"/>
</dbReference>
<comment type="caution">
    <text evidence="1">The sequence shown here is derived from an EMBL/GenBank/DDBJ whole genome shotgun (WGS) entry which is preliminary data.</text>
</comment>
<dbReference type="Pfam" id="PF00400">
    <property type="entry name" value="WD40"/>
    <property type="match status" value="1"/>
</dbReference>
<dbReference type="Proteomes" id="UP000738359">
    <property type="component" value="Unassembled WGS sequence"/>
</dbReference>
<dbReference type="GO" id="GO:0006913">
    <property type="term" value="P:nucleocytoplasmic transport"/>
    <property type="evidence" value="ECO:0007669"/>
    <property type="project" value="TreeGrafter"/>
</dbReference>
<accession>A0A9P6LZ72</accession>
<sequence>MTKAADFTDSLVLPPKGHVTLGESNSTLLHVSGPQDPELQRFIKKHGELKAALTMPSRNTHIPHHPKLNAAVDELLAASKATGVIPQPILDKIDELRKQWDLDAIADAAGALWKKAWDVYISLSGSYDTIVRHDKLAKLLIRKVACHPHQPLVAIALWNDSVWVYDLSVENWYSCGLSHPAQSRIMALEWKPMSGVVLAIGCADGIALWDVYRDHSPNSMSNPWTDAPDPLKVRPAEALSEIYSTPTRTMNHGRDTAWLGMKSFEQLGGVDQLAWDPRGEFLALGSAHSLTVYILEHATVNVTELRINMRITPPRFVRSAESFAETVSNIKRALGTAASPNLQAATLHPTHEKSHYGPTVTCIRWSPSGEYLLVAHQTEEARIYETATWTHADIKDLKGAIQSACWTPDSYNLIYSLQGDDDIRGLHLEKRAGALTWIPLTSAKMAMQPSDISRYSIAIKKDADDTVYDDLREQYWKQHGGRILQNLTSFGPIEELVLDPNGVRLIVRFRDSELLGVVVVKETGSMLKNLEIFTPTGFIQGPGWNGKEVVGGADEEDGDGREPKATALTFVKQFNGGSLLVAAWESGRINFVPFYYRSS</sequence>
<dbReference type="InterPro" id="IPR045139">
    <property type="entry name" value="Aladin"/>
</dbReference>
<evidence type="ECO:0000313" key="1">
    <source>
        <dbReference type="EMBL" id="KAF9953562.1"/>
    </source>
</evidence>
<dbReference type="SMART" id="SM00320">
    <property type="entry name" value="WD40"/>
    <property type="match status" value="3"/>
</dbReference>
<dbReference type="EMBL" id="JAAAHY010001033">
    <property type="protein sequence ID" value="KAF9953562.1"/>
    <property type="molecule type" value="Genomic_DNA"/>
</dbReference>
<dbReference type="OrthoDB" id="10251741at2759"/>
<dbReference type="Gene3D" id="2.130.10.10">
    <property type="entry name" value="YVTN repeat-like/Quinoprotein amine dehydrogenase"/>
    <property type="match status" value="2"/>
</dbReference>
<proteinExistence type="predicted"/>
<dbReference type="SUPFAM" id="SSF50998">
    <property type="entry name" value="Quinoprotein alcohol dehydrogenase-like"/>
    <property type="match status" value="1"/>
</dbReference>